<evidence type="ECO:0000313" key="2">
    <source>
        <dbReference type="Proteomes" id="UP000824091"/>
    </source>
</evidence>
<name>A0A9D1I7A2_9FIRM</name>
<reference evidence="1" key="2">
    <citation type="journal article" date="2021" name="PeerJ">
        <title>Extensive microbial diversity within the chicken gut microbiome revealed by metagenomics and culture.</title>
        <authorList>
            <person name="Gilroy R."/>
            <person name="Ravi A."/>
            <person name="Getino M."/>
            <person name="Pursley I."/>
            <person name="Horton D.L."/>
            <person name="Alikhan N.F."/>
            <person name="Baker D."/>
            <person name="Gharbi K."/>
            <person name="Hall N."/>
            <person name="Watson M."/>
            <person name="Adriaenssens E.M."/>
            <person name="Foster-Nyarko E."/>
            <person name="Jarju S."/>
            <person name="Secka A."/>
            <person name="Antonio M."/>
            <person name="Oren A."/>
            <person name="Chaudhuri R.R."/>
            <person name="La Ragione R."/>
            <person name="Hildebrand F."/>
            <person name="Pallen M.J."/>
        </authorList>
    </citation>
    <scope>NUCLEOTIDE SEQUENCE</scope>
    <source>
        <strain evidence="1">11300</strain>
    </source>
</reference>
<comment type="caution">
    <text evidence="1">The sequence shown here is derived from an EMBL/GenBank/DDBJ whole genome shotgun (WGS) entry which is preliminary data.</text>
</comment>
<organism evidence="1 2">
    <name type="scientific">Candidatus Fimisoma avicola</name>
    <dbReference type="NCBI Taxonomy" id="2840826"/>
    <lineage>
        <taxon>Bacteria</taxon>
        <taxon>Bacillati</taxon>
        <taxon>Bacillota</taxon>
        <taxon>Clostridia</taxon>
        <taxon>Eubacteriales</taxon>
        <taxon>Candidatus Fimisoma</taxon>
    </lineage>
</organism>
<dbReference type="AlphaFoldDB" id="A0A9D1I7A2"/>
<reference evidence="1" key="1">
    <citation type="submission" date="2020-10" db="EMBL/GenBank/DDBJ databases">
        <authorList>
            <person name="Gilroy R."/>
        </authorList>
    </citation>
    <scope>NUCLEOTIDE SEQUENCE</scope>
    <source>
        <strain evidence="1">11300</strain>
    </source>
</reference>
<dbReference type="Proteomes" id="UP000824091">
    <property type="component" value="Unassembled WGS sequence"/>
</dbReference>
<sequence>MNSTNIEEKKAIGEDLIPRWNFLPSVDLYMDQVIAYVNSELGDFFNRLGCQPLTKSMVNNYVKAKIVAPPVNKKYDRISMAMIIVVYLLKTCFSTEEVRLLLRMGMDLPDHATTYNRFCEAVENALYSVFSGHIHVDEVAESGRERRYLMDNFALAFACKAYVQKTFISITE</sequence>
<evidence type="ECO:0000313" key="1">
    <source>
        <dbReference type="EMBL" id="HIU28285.1"/>
    </source>
</evidence>
<gene>
    <name evidence="1" type="ORF">IAD16_07900</name>
</gene>
<dbReference type="PANTHER" id="PTHR40056:SF1">
    <property type="entry name" value="DUF1836 DOMAIN-CONTAINING PROTEIN"/>
    <property type="match status" value="1"/>
</dbReference>
<dbReference type="Pfam" id="PF08876">
    <property type="entry name" value="DUF1836"/>
    <property type="match status" value="1"/>
</dbReference>
<protein>
    <submittedName>
        <fullName evidence="1">DUF1836 domain-containing protein</fullName>
    </submittedName>
</protein>
<proteinExistence type="predicted"/>
<accession>A0A9D1I7A2</accession>
<dbReference type="InterPro" id="IPR014975">
    <property type="entry name" value="DUF1836"/>
</dbReference>
<dbReference type="PANTHER" id="PTHR40056">
    <property type="entry name" value="HYPOTHETICAL CYTOSOLIC PROTEIN"/>
    <property type="match status" value="1"/>
</dbReference>
<dbReference type="EMBL" id="DVMO01000117">
    <property type="protein sequence ID" value="HIU28285.1"/>
    <property type="molecule type" value="Genomic_DNA"/>
</dbReference>